<evidence type="ECO:0000256" key="1">
    <source>
        <dbReference type="SAM" id="MobiDB-lite"/>
    </source>
</evidence>
<proteinExistence type="predicted"/>
<organism evidence="2">
    <name type="scientific">marine metagenome</name>
    <dbReference type="NCBI Taxonomy" id="408172"/>
    <lineage>
        <taxon>unclassified sequences</taxon>
        <taxon>metagenomes</taxon>
        <taxon>ecological metagenomes</taxon>
    </lineage>
</organism>
<accession>A0A382DAJ0</accession>
<reference evidence="2" key="1">
    <citation type="submission" date="2018-05" db="EMBL/GenBank/DDBJ databases">
        <authorList>
            <person name="Lanie J.A."/>
            <person name="Ng W.-L."/>
            <person name="Kazmierczak K.M."/>
            <person name="Andrzejewski T.M."/>
            <person name="Davidsen T.M."/>
            <person name="Wayne K.J."/>
            <person name="Tettelin H."/>
            <person name="Glass J.I."/>
            <person name="Rusch D."/>
            <person name="Podicherti R."/>
            <person name="Tsui H.-C.T."/>
            <person name="Winkler M.E."/>
        </authorList>
    </citation>
    <scope>NUCLEOTIDE SEQUENCE</scope>
</reference>
<sequence>VPVSERDSQPTTSFDDNINDVVT</sequence>
<feature type="compositionally biased region" description="Polar residues" evidence="1">
    <location>
        <begin position="9"/>
        <end position="23"/>
    </location>
</feature>
<dbReference type="AlphaFoldDB" id="A0A382DAJ0"/>
<feature type="region of interest" description="Disordered" evidence="1">
    <location>
        <begin position="1"/>
        <end position="23"/>
    </location>
</feature>
<protein>
    <submittedName>
        <fullName evidence="2">Uncharacterized protein</fullName>
    </submittedName>
</protein>
<evidence type="ECO:0000313" key="2">
    <source>
        <dbReference type="EMBL" id="SVB35159.1"/>
    </source>
</evidence>
<feature type="non-terminal residue" evidence="2">
    <location>
        <position position="23"/>
    </location>
</feature>
<gene>
    <name evidence="2" type="ORF">METZ01_LOCUS188013</name>
</gene>
<dbReference type="EMBL" id="UINC01038317">
    <property type="protein sequence ID" value="SVB35159.1"/>
    <property type="molecule type" value="Genomic_DNA"/>
</dbReference>
<feature type="non-terminal residue" evidence="2">
    <location>
        <position position="1"/>
    </location>
</feature>
<name>A0A382DAJ0_9ZZZZ</name>